<accession>A0A4U5MLM3</accession>
<evidence type="ECO:0000313" key="3">
    <source>
        <dbReference type="EMBL" id="TKR70370.1"/>
    </source>
</evidence>
<reference evidence="3 4" key="2">
    <citation type="journal article" date="2019" name="G3 (Bethesda)">
        <title>Hybrid Assembly of the Genome of the Entomopathogenic Nematode Steinernema carpocapsae Identifies the X-Chromosome.</title>
        <authorList>
            <person name="Serra L."/>
            <person name="Macchietto M."/>
            <person name="Macias-Munoz A."/>
            <person name="McGill C.J."/>
            <person name="Rodriguez I.M."/>
            <person name="Rodriguez B."/>
            <person name="Murad R."/>
            <person name="Mortazavi A."/>
        </authorList>
    </citation>
    <scope>NUCLEOTIDE SEQUENCE [LARGE SCALE GENOMIC DNA]</scope>
    <source>
        <strain evidence="3 4">ALL</strain>
    </source>
</reference>
<keyword evidence="4" id="KW-1185">Reference proteome</keyword>
<evidence type="ECO:0008006" key="5">
    <source>
        <dbReference type="Google" id="ProtNLM"/>
    </source>
</evidence>
<feature type="signal peptide" evidence="2">
    <location>
        <begin position="1"/>
        <end position="16"/>
    </location>
</feature>
<keyword evidence="1" id="KW-1133">Transmembrane helix</keyword>
<evidence type="ECO:0000256" key="1">
    <source>
        <dbReference type="SAM" id="Phobius"/>
    </source>
</evidence>
<protein>
    <recommendedName>
        <fullName evidence="5">Bestrophin homolog</fullName>
    </recommendedName>
</protein>
<feature type="chain" id="PRO_5020805489" description="Bestrophin homolog" evidence="2">
    <location>
        <begin position="17"/>
        <end position="110"/>
    </location>
</feature>
<keyword evidence="1" id="KW-0472">Membrane</keyword>
<dbReference type="PANTHER" id="PTHR46709">
    <property type="entry name" value="PROTEIN CBG23488-RELATED"/>
    <property type="match status" value="1"/>
</dbReference>
<dbReference type="AlphaFoldDB" id="A0A4U5MLM3"/>
<proteinExistence type="predicted"/>
<gene>
    <name evidence="3" type="ORF">L596_022405</name>
</gene>
<name>A0A4U5MLM3_STECR</name>
<evidence type="ECO:0000313" key="4">
    <source>
        <dbReference type="Proteomes" id="UP000298663"/>
    </source>
</evidence>
<dbReference type="PANTHER" id="PTHR46709:SF6">
    <property type="entry name" value="G-PROTEIN COUPLED RECEPTORS FAMILY 1 PROFILE DOMAIN-CONTAINING PROTEIN"/>
    <property type="match status" value="1"/>
</dbReference>
<comment type="caution">
    <text evidence="3">The sequence shown here is derived from an EMBL/GenBank/DDBJ whole genome shotgun (WGS) entry which is preliminary data.</text>
</comment>
<sequence>MCFLCIAIAFAYKVCTFFEIQYVEKEECSDWARYEIVPAFLAEIEVYRFWWMFATRNIVDRIIPFFALVLMNFFIIIGLKEDQRKTSTIKGAPVVNMDNGRGSVKVRNVS</sequence>
<reference evidence="3 4" key="1">
    <citation type="journal article" date="2015" name="Genome Biol.">
        <title>Comparative genomics of Steinernema reveals deeply conserved gene regulatory networks.</title>
        <authorList>
            <person name="Dillman A.R."/>
            <person name="Macchietto M."/>
            <person name="Porter C.F."/>
            <person name="Rogers A."/>
            <person name="Williams B."/>
            <person name="Antoshechkin I."/>
            <person name="Lee M.M."/>
            <person name="Goodwin Z."/>
            <person name="Lu X."/>
            <person name="Lewis E.E."/>
            <person name="Goodrich-Blair H."/>
            <person name="Stock S.P."/>
            <person name="Adams B.J."/>
            <person name="Sternberg P.W."/>
            <person name="Mortazavi A."/>
        </authorList>
    </citation>
    <scope>NUCLEOTIDE SEQUENCE [LARGE SCALE GENOMIC DNA]</scope>
    <source>
        <strain evidence="3 4">ALL</strain>
    </source>
</reference>
<organism evidence="3 4">
    <name type="scientific">Steinernema carpocapsae</name>
    <name type="common">Entomopathogenic nematode</name>
    <dbReference type="NCBI Taxonomy" id="34508"/>
    <lineage>
        <taxon>Eukaryota</taxon>
        <taxon>Metazoa</taxon>
        <taxon>Ecdysozoa</taxon>
        <taxon>Nematoda</taxon>
        <taxon>Chromadorea</taxon>
        <taxon>Rhabditida</taxon>
        <taxon>Tylenchina</taxon>
        <taxon>Panagrolaimomorpha</taxon>
        <taxon>Strongyloidoidea</taxon>
        <taxon>Steinernematidae</taxon>
        <taxon>Steinernema</taxon>
    </lineage>
</organism>
<dbReference type="EMBL" id="AZBU02000007">
    <property type="protein sequence ID" value="TKR70370.1"/>
    <property type="molecule type" value="Genomic_DNA"/>
</dbReference>
<keyword evidence="2" id="KW-0732">Signal</keyword>
<dbReference type="Proteomes" id="UP000298663">
    <property type="component" value="Unassembled WGS sequence"/>
</dbReference>
<keyword evidence="1" id="KW-0812">Transmembrane</keyword>
<evidence type="ECO:0000256" key="2">
    <source>
        <dbReference type="SAM" id="SignalP"/>
    </source>
</evidence>
<feature type="transmembrane region" description="Helical" evidence="1">
    <location>
        <begin position="62"/>
        <end position="79"/>
    </location>
</feature>
<dbReference type="OrthoDB" id="5852618at2759"/>